<dbReference type="SUPFAM" id="SSF103473">
    <property type="entry name" value="MFS general substrate transporter"/>
    <property type="match status" value="1"/>
</dbReference>
<accession>A0A1G5CZH4</accession>
<dbReference type="PROSITE" id="PS50850">
    <property type="entry name" value="MFS"/>
    <property type="match status" value="1"/>
</dbReference>
<dbReference type="CDD" id="cd17321">
    <property type="entry name" value="MFS_MMR_MDR_like"/>
    <property type="match status" value="1"/>
</dbReference>
<dbReference type="AlphaFoldDB" id="A0A1G5CZH4"/>
<gene>
    <name evidence="10" type="ORF">SAMN05216233_103300</name>
</gene>
<reference evidence="10 11" key="1">
    <citation type="submission" date="2016-10" db="EMBL/GenBank/DDBJ databases">
        <authorList>
            <person name="de Groot N.N."/>
        </authorList>
    </citation>
    <scope>NUCLEOTIDE SEQUENCE [LARGE SCALE GENOMIC DNA]</scope>
    <source>
        <strain evidence="10 11">AA1</strain>
    </source>
</reference>
<dbReference type="PANTHER" id="PTHR42718">
    <property type="entry name" value="MAJOR FACILITATOR SUPERFAMILY MULTIDRUG TRANSPORTER MFSC"/>
    <property type="match status" value="1"/>
</dbReference>
<feature type="transmembrane region" description="Helical" evidence="8">
    <location>
        <begin position="403"/>
        <end position="423"/>
    </location>
</feature>
<feature type="transmembrane region" description="Helical" evidence="8">
    <location>
        <begin position="136"/>
        <end position="159"/>
    </location>
</feature>
<evidence type="ECO:0000256" key="3">
    <source>
        <dbReference type="ARBA" id="ARBA00022448"/>
    </source>
</evidence>
<name>A0A1G5CZH4_9BACT</name>
<keyword evidence="11" id="KW-1185">Reference proteome</keyword>
<comment type="similarity">
    <text evidence="2">Belongs to the major facilitator superfamily. EmrB family.</text>
</comment>
<dbReference type="PRINTS" id="PR01036">
    <property type="entry name" value="TCRTETB"/>
</dbReference>
<dbReference type="InterPro" id="IPR011701">
    <property type="entry name" value="MFS"/>
</dbReference>
<keyword evidence="5 8" id="KW-0812">Transmembrane</keyword>
<dbReference type="EMBL" id="FMUX01000003">
    <property type="protein sequence ID" value="SCY07687.1"/>
    <property type="molecule type" value="Genomic_DNA"/>
</dbReference>
<evidence type="ECO:0000256" key="5">
    <source>
        <dbReference type="ARBA" id="ARBA00022692"/>
    </source>
</evidence>
<sequence length="472" mass="49649">MKQHSPGKWTVFALVTTGSFMSTLDSSIVNVALPTLMGRLNTTMVTIEWVVLIYLIAFTSLILSFGRLSDIVGRRLVLVAGHSLFTLSSLFCALSPSVGALIFARALQGSGAAMIMSCSQALIVDAFPENERGKALGSIATVVAVGLTSGPAIGGFILSHFSWRVIFAVNIPVGLTVAVLAARILKGSEADTRRDEPFDLTGGLLIALACGTLFTGLTHAHAWGYGSLRVLGLTGSAIALVLLFVAHENRTAHPVMDPSLFKERIFRLPVLSAIALYTALFTMVFLMPFYLLFPMGYSEAQVGTVMMIPFALLFVVPPISGALADRMGSRILCVLGMGTLSLALALLAWPTQLTTFPPIAFKLALAGFGVALFLPPNNTTIMSSVPAPRRGVASSVVGAARNLGMVTGVALAGAVFNHTYTALSGANGLSTYTQALQAPFLTAFRYALFCGAATAALGSLLAWLRGPDTQGK</sequence>
<dbReference type="PANTHER" id="PTHR42718:SF9">
    <property type="entry name" value="MAJOR FACILITATOR SUPERFAMILY MULTIDRUG TRANSPORTER MFSC"/>
    <property type="match status" value="1"/>
</dbReference>
<feature type="transmembrane region" description="Helical" evidence="8">
    <location>
        <begin position="197"/>
        <end position="217"/>
    </location>
</feature>
<dbReference type="Gene3D" id="1.20.1250.20">
    <property type="entry name" value="MFS general substrate transporter like domains"/>
    <property type="match status" value="1"/>
</dbReference>
<protein>
    <submittedName>
        <fullName evidence="10">Drug resistance transporter, EmrB/QacA subfamily</fullName>
    </submittedName>
</protein>
<dbReference type="STRING" id="419481.SAMN05216233_103300"/>
<dbReference type="InterPro" id="IPR004638">
    <property type="entry name" value="EmrB-like"/>
</dbReference>
<feature type="transmembrane region" description="Helical" evidence="8">
    <location>
        <begin position="76"/>
        <end position="96"/>
    </location>
</feature>
<dbReference type="NCBIfam" id="TIGR00711">
    <property type="entry name" value="efflux_EmrB"/>
    <property type="match status" value="1"/>
</dbReference>
<dbReference type="Proteomes" id="UP000198870">
    <property type="component" value="Unassembled WGS sequence"/>
</dbReference>
<evidence type="ECO:0000256" key="1">
    <source>
        <dbReference type="ARBA" id="ARBA00004651"/>
    </source>
</evidence>
<feature type="transmembrane region" description="Helical" evidence="8">
    <location>
        <begin position="266"/>
        <end position="293"/>
    </location>
</feature>
<evidence type="ECO:0000256" key="4">
    <source>
        <dbReference type="ARBA" id="ARBA00022475"/>
    </source>
</evidence>
<keyword evidence="4" id="KW-1003">Cell membrane</keyword>
<feature type="transmembrane region" description="Helical" evidence="8">
    <location>
        <begin position="223"/>
        <end position="245"/>
    </location>
</feature>
<keyword evidence="3" id="KW-0813">Transport</keyword>
<feature type="transmembrane region" description="Helical" evidence="8">
    <location>
        <begin position="305"/>
        <end position="324"/>
    </location>
</feature>
<dbReference type="InterPro" id="IPR020846">
    <property type="entry name" value="MFS_dom"/>
</dbReference>
<feature type="transmembrane region" description="Helical" evidence="8">
    <location>
        <begin position="12"/>
        <end position="33"/>
    </location>
</feature>
<feature type="transmembrane region" description="Helical" evidence="8">
    <location>
        <begin position="165"/>
        <end position="185"/>
    </location>
</feature>
<feature type="transmembrane region" description="Helical" evidence="8">
    <location>
        <begin position="331"/>
        <end position="349"/>
    </location>
</feature>
<proteinExistence type="inferred from homology"/>
<evidence type="ECO:0000256" key="7">
    <source>
        <dbReference type="ARBA" id="ARBA00023136"/>
    </source>
</evidence>
<dbReference type="Gene3D" id="1.20.1720.10">
    <property type="entry name" value="Multidrug resistance protein D"/>
    <property type="match status" value="1"/>
</dbReference>
<evidence type="ECO:0000256" key="2">
    <source>
        <dbReference type="ARBA" id="ARBA00008537"/>
    </source>
</evidence>
<dbReference type="GO" id="GO:0022857">
    <property type="term" value="F:transmembrane transporter activity"/>
    <property type="evidence" value="ECO:0007669"/>
    <property type="project" value="InterPro"/>
</dbReference>
<feature type="transmembrane region" description="Helical" evidence="8">
    <location>
        <begin position="443"/>
        <end position="464"/>
    </location>
</feature>
<dbReference type="InterPro" id="IPR036259">
    <property type="entry name" value="MFS_trans_sf"/>
</dbReference>
<evidence type="ECO:0000256" key="6">
    <source>
        <dbReference type="ARBA" id="ARBA00022989"/>
    </source>
</evidence>
<keyword evidence="6 8" id="KW-1133">Transmembrane helix</keyword>
<dbReference type="GO" id="GO:0005886">
    <property type="term" value="C:plasma membrane"/>
    <property type="evidence" value="ECO:0007669"/>
    <property type="project" value="UniProtKB-SubCell"/>
</dbReference>
<feature type="domain" description="Major facilitator superfamily (MFS) profile" evidence="9">
    <location>
        <begin position="11"/>
        <end position="470"/>
    </location>
</feature>
<evidence type="ECO:0000313" key="11">
    <source>
        <dbReference type="Proteomes" id="UP000198870"/>
    </source>
</evidence>
<evidence type="ECO:0000313" key="10">
    <source>
        <dbReference type="EMBL" id="SCY07687.1"/>
    </source>
</evidence>
<comment type="subcellular location">
    <subcellularLocation>
        <location evidence="1">Cell membrane</location>
        <topology evidence="1">Multi-pass membrane protein</topology>
    </subcellularLocation>
</comment>
<dbReference type="OrthoDB" id="9807274at2"/>
<dbReference type="Pfam" id="PF07690">
    <property type="entry name" value="MFS_1"/>
    <property type="match status" value="1"/>
</dbReference>
<keyword evidence="7 8" id="KW-0472">Membrane</keyword>
<evidence type="ECO:0000256" key="8">
    <source>
        <dbReference type="SAM" id="Phobius"/>
    </source>
</evidence>
<feature type="transmembrane region" description="Helical" evidence="8">
    <location>
        <begin position="355"/>
        <end position="374"/>
    </location>
</feature>
<evidence type="ECO:0000259" key="9">
    <source>
        <dbReference type="PROSITE" id="PS50850"/>
    </source>
</evidence>
<feature type="transmembrane region" description="Helical" evidence="8">
    <location>
        <begin position="45"/>
        <end position="64"/>
    </location>
</feature>
<dbReference type="RefSeq" id="WP_092209589.1">
    <property type="nucleotide sequence ID" value="NZ_FMUX01000003.1"/>
</dbReference>
<organism evidence="10 11">
    <name type="scientific">Desulfoluna spongiiphila</name>
    <dbReference type="NCBI Taxonomy" id="419481"/>
    <lineage>
        <taxon>Bacteria</taxon>
        <taxon>Pseudomonadati</taxon>
        <taxon>Thermodesulfobacteriota</taxon>
        <taxon>Desulfobacteria</taxon>
        <taxon>Desulfobacterales</taxon>
        <taxon>Desulfolunaceae</taxon>
        <taxon>Desulfoluna</taxon>
    </lineage>
</organism>